<keyword evidence="21" id="KW-1185">Reference proteome</keyword>
<dbReference type="Gene3D" id="3.50.40.10">
    <property type="entry name" value="Phenylalanyl-trna Synthetase, Chain B, domain 3"/>
    <property type="match status" value="1"/>
</dbReference>
<dbReference type="PROSITE" id="PS50886">
    <property type="entry name" value="TRBD"/>
    <property type="match status" value="1"/>
</dbReference>
<dbReference type="InterPro" id="IPR005147">
    <property type="entry name" value="tRNA_synthase_B5-dom"/>
</dbReference>
<comment type="subunit">
    <text evidence="3 15">Tetramer of two alpha and two beta subunits.</text>
</comment>
<comment type="subcellular location">
    <subcellularLocation>
        <location evidence="1 15">Cytoplasm</location>
    </subcellularLocation>
</comment>
<keyword evidence="4 15" id="KW-0963">Cytoplasm</keyword>
<evidence type="ECO:0000256" key="3">
    <source>
        <dbReference type="ARBA" id="ARBA00011209"/>
    </source>
</evidence>
<gene>
    <name evidence="15 20" type="primary">pheT</name>
    <name evidence="20" type="ORF">KIH39_05525</name>
</gene>
<dbReference type="GO" id="GO:0006432">
    <property type="term" value="P:phenylalanyl-tRNA aminoacylation"/>
    <property type="evidence" value="ECO:0007669"/>
    <property type="project" value="UniProtKB-UniRule"/>
</dbReference>
<evidence type="ECO:0000256" key="11">
    <source>
        <dbReference type="ARBA" id="ARBA00022884"/>
    </source>
</evidence>
<reference evidence="20" key="1">
    <citation type="submission" date="2021-05" db="EMBL/GenBank/DDBJ databases">
        <title>Complete genome sequence of the cellulolytic planctomycete Telmatocola sphagniphila SP2T and characterization of the first cellulase from planctomycetes.</title>
        <authorList>
            <person name="Rakitin A.L."/>
            <person name="Beletsky A.V."/>
            <person name="Naumoff D.G."/>
            <person name="Kulichevskaya I.S."/>
            <person name="Mardanov A.V."/>
            <person name="Ravin N.V."/>
            <person name="Dedysh S.N."/>
        </authorList>
    </citation>
    <scope>NUCLEOTIDE SEQUENCE</scope>
    <source>
        <strain evidence="20">SP2T</strain>
    </source>
</reference>
<dbReference type="SUPFAM" id="SSF55681">
    <property type="entry name" value="Class II aaRS and biotin synthetases"/>
    <property type="match status" value="1"/>
</dbReference>
<dbReference type="AlphaFoldDB" id="A0A8E6B8D4"/>
<evidence type="ECO:0000256" key="5">
    <source>
        <dbReference type="ARBA" id="ARBA00022555"/>
    </source>
</evidence>
<dbReference type="InterPro" id="IPR020825">
    <property type="entry name" value="Phe-tRNA_synthase-like_B3/B4"/>
</dbReference>
<keyword evidence="6 15" id="KW-0436">Ligase</keyword>
<evidence type="ECO:0000313" key="20">
    <source>
        <dbReference type="EMBL" id="QVL33374.1"/>
    </source>
</evidence>
<dbReference type="FunFam" id="3.30.70.380:FF:000001">
    <property type="entry name" value="Phenylalanine--tRNA ligase beta subunit"/>
    <property type="match status" value="1"/>
</dbReference>
<dbReference type="EMBL" id="CP074694">
    <property type="protein sequence ID" value="QVL33374.1"/>
    <property type="molecule type" value="Genomic_DNA"/>
</dbReference>
<feature type="binding site" evidence="15">
    <location>
        <position position="497"/>
    </location>
    <ligand>
        <name>Mg(2+)</name>
        <dbReference type="ChEBI" id="CHEBI:18420"/>
        <note>shared with alpha subunit</note>
    </ligand>
</feature>
<evidence type="ECO:0000256" key="15">
    <source>
        <dbReference type="HAMAP-Rule" id="MF_00283"/>
    </source>
</evidence>
<dbReference type="NCBIfam" id="TIGR00472">
    <property type="entry name" value="pheT_bact"/>
    <property type="match status" value="1"/>
</dbReference>
<dbReference type="SMART" id="SM00874">
    <property type="entry name" value="B5"/>
    <property type="match status" value="1"/>
</dbReference>
<dbReference type="Gene3D" id="3.30.930.10">
    <property type="entry name" value="Bira Bifunctional Protein, Domain 2"/>
    <property type="match status" value="1"/>
</dbReference>
<dbReference type="Pfam" id="PF03147">
    <property type="entry name" value="FDX-ACB"/>
    <property type="match status" value="1"/>
</dbReference>
<evidence type="ECO:0000259" key="17">
    <source>
        <dbReference type="PROSITE" id="PS50886"/>
    </source>
</evidence>
<dbReference type="Gene3D" id="2.40.50.140">
    <property type="entry name" value="Nucleic acid-binding proteins"/>
    <property type="match status" value="1"/>
</dbReference>
<sequence length="837" mass="92015">MKVSLRWLRDYVEVDSDVANLVERLTIAGLEVANVRFFGLDIPPNLRVKIEEKGPVWARDKILTAQVLSIEKHPNADKLKLVMLDMGTGTPKQVVTGAPNIAVGEKGQKVILALTGSVLFDGHATPKVLAELKPTQLRGVPSDSMVCSAYELGIHDDHDGIILLESDAPVGVPLMDFMGDAVLEVDVLPNMARCLSLIGFAREVAALTGKTVCLPKPKVESSQESITGKVQVSIEDGKKSARYQARIIRNVQIGSSPGWMQRRLQYSGVKVISNVVDITNYVLMETGQPLHAFDYDVLLERAGGKVPHITVRAAKAGEVLVTLDGVKRELTAENLVIADNQGPIALAGVMGGQDTEVTGKTKNVLLEAANFDFVSIRKTSKQFNIFNDASTRYSKGIHPDLVEFAALRACELFQKYAGGQVLSGFVEAYPAPLPEQKITLKQDQIKRLLGIDVPSAEVTRILRALEFQITEVQDGWTVVVPPFRLDVQAGAADLIEEVARVYGYDRLPMTLLSGELPSQRFDRPRYLEELARDTLALSGLREVINYSLTTKAKESPLVASQAPYVELLNPISAERDVMRQSILASVLDNAALNLRNRDTVRLYEIGLTYVPQPGEALPKESRQLALVMTGRRSLASWDDPQGQKPTLLDFFDLKGVVESLLLGFHTPRAEFGSAKEVNWLHPGRSARITIQDQIVGFFGELHPKVAAHFDLADRSILVAEINLESLFSVVPERFAFTPVPRFPAALRDVAVLVDDSLANEAISKEILAAGGDLLKEVRLFDLYKGDTIPQGKKSLAYSLAYQADDRTLSEKEIEKAHKKIEDRLRHVLKAAIRGKDA</sequence>
<dbReference type="PROSITE" id="PS51483">
    <property type="entry name" value="B5"/>
    <property type="match status" value="1"/>
</dbReference>
<evidence type="ECO:0000256" key="9">
    <source>
        <dbReference type="ARBA" id="ARBA00022840"/>
    </source>
</evidence>
<dbReference type="RefSeq" id="WP_213498264.1">
    <property type="nucleotide sequence ID" value="NZ_CP074694.1"/>
</dbReference>
<keyword evidence="13 15" id="KW-0030">Aminoacyl-tRNA synthetase</keyword>
<keyword evidence="7 15" id="KW-0479">Metal-binding</keyword>
<dbReference type="HAMAP" id="MF_00283">
    <property type="entry name" value="Phe_tRNA_synth_beta1"/>
    <property type="match status" value="1"/>
</dbReference>
<feature type="domain" description="FDX-ACB" evidence="18">
    <location>
        <begin position="740"/>
        <end position="833"/>
    </location>
</feature>
<dbReference type="CDD" id="cd00769">
    <property type="entry name" value="PheRS_beta_core"/>
    <property type="match status" value="1"/>
</dbReference>
<keyword evidence="9 15" id="KW-0067">ATP-binding</keyword>
<dbReference type="Gene3D" id="3.30.70.380">
    <property type="entry name" value="Ferrodoxin-fold anticodon-binding domain"/>
    <property type="match status" value="1"/>
</dbReference>
<evidence type="ECO:0000256" key="4">
    <source>
        <dbReference type="ARBA" id="ARBA00022490"/>
    </source>
</evidence>
<dbReference type="InterPro" id="IPR045060">
    <property type="entry name" value="Phe-tRNA-ligase_IIc_bsu"/>
</dbReference>
<dbReference type="InterPro" id="IPR005121">
    <property type="entry name" value="Fdx_antiC-bd"/>
</dbReference>
<dbReference type="InterPro" id="IPR036690">
    <property type="entry name" value="Fdx_antiC-bd_sf"/>
</dbReference>
<evidence type="ECO:0000259" key="19">
    <source>
        <dbReference type="PROSITE" id="PS51483"/>
    </source>
</evidence>
<dbReference type="PANTHER" id="PTHR10947">
    <property type="entry name" value="PHENYLALANYL-TRNA SYNTHETASE BETA CHAIN AND LEUCINE-RICH REPEAT-CONTAINING PROTEIN 47"/>
    <property type="match status" value="1"/>
</dbReference>
<dbReference type="InterPro" id="IPR041616">
    <property type="entry name" value="PheRS_beta_core"/>
</dbReference>
<dbReference type="SMART" id="SM00896">
    <property type="entry name" value="FDX-ACB"/>
    <property type="match status" value="1"/>
</dbReference>
<dbReference type="InterPro" id="IPR012340">
    <property type="entry name" value="NA-bd_OB-fold"/>
</dbReference>
<comment type="similarity">
    <text evidence="2 15">Belongs to the phenylalanyl-tRNA synthetase beta subunit family. Type 1 subfamily.</text>
</comment>
<evidence type="ECO:0000256" key="2">
    <source>
        <dbReference type="ARBA" id="ARBA00008653"/>
    </source>
</evidence>
<feature type="domain" description="TRNA-binding" evidence="17">
    <location>
        <begin position="56"/>
        <end position="175"/>
    </location>
</feature>
<dbReference type="GO" id="GO:0005524">
    <property type="term" value="F:ATP binding"/>
    <property type="evidence" value="ECO:0007669"/>
    <property type="project" value="UniProtKB-UniRule"/>
</dbReference>
<evidence type="ECO:0000256" key="12">
    <source>
        <dbReference type="ARBA" id="ARBA00022917"/>
    </source>
</evidence>
<feature type="binding site" evidence="15">
    <location>
        <position position="496"/>
    </location>
    <ligand>
        <name>Mg(2+)</name>
        <dbReference type="ChEBI" id="CHEBI:18420"/>
        <note>shared with alpha subunit</note>
    </ligand>
</feature>
<evidence type="ECO:0000256" key="6">
    <source>
        <dbReference type="ARBA" id="ARBA00022598"/>
    </source>
</evidence>
<feature type="binding site" evidence="15">
    <location>
        <position position="493"/>
    </location>
    <ligand>
        <name>Mg(2+)</name>
        <dbReference type="ChEBI" id="CHEBI:18420"/>
        <note>shared with alpha subunit</note>
    </ligand>
</feature>
<dbReference type="InterPro" id="IPR033714">
    <property type="entry name" value="tRNA_bind_bactPheRS"/>
</dbReference>
<accession>A0A8E6B8D4</accession>
<feature type="binding site" evidence="15">
    <location>
        <position position="486"/>
    </location>
    <ligand>
        <name>Mg(2+)</name>
        <dbReference type="ChEBI" id="CHEBI:18420"/>
        <note>shared with alpha subunit</note>
    </ligand>
</feature>
<keyword evidence="8 15" id="KW-0547">Nucleotide-binding</keyword>
<dbReference type="Gene3D" id="3.30.56.10">
    <property type="match status" value="2"/>
</dbReference>
<comment type="catalytic activity">
    <reaction evidence="14 15">
        <text>tRNA(Phe) + L-phenylalanine + ATP = L-phenylalanyl-tRNA(Phe) + AMP + diphosphate + H(+)</text>
        <dbReference type="Rhea" id="RHEA:19413"/>
        <dbReference type="Rhea" id="RHEA-COMP:9668"/>
        <dbReference type="Rhea" id="RHEA-COMP:9699"/>
        <dbReference type="ChEBI" id="CHEBI:15378"/>
        <dbReference type="ChEBI" id="CHEBI:30616"/>
        <dbReference type="ChEBI" id="CHEBI:33019"/>
        <dbReference type="ChEBI" id="CHEBI:58095"/>
        <dbReference type="ChEBI" id="CHEBI:78442"/>
        <dbReference type="ChEBI" id="CHEBI:78531"/>
        <dbReference type="ChEBI" id="CHEBI:456215"/>
        <dbReference type="EC" id="6.1.1.20"/>
    </reaction>
</comment>
<keyword evidence="11 16" id="KW-0694">RNA-binding</keyword>
<keyword evidence="12 15" id="KW-0648">Protein biosynthesis</keyword>
<dbReference type="FunFam" id="3.30.56.10:FF:000002">
    <property type="entry name" value="Phenylalanine--tRNA ligase beta subunit"/>
    <property type="match status" value="1"/>
</dbReference>
<dbReference type="Pfam" id="PF01588">
    <property type="entry name" value="tRNA_bind"/>
    <property type="match status" value="1"/>
</dbReference>
<dbReference type="InterPro" id="IPR009061">
    <property type="entry name" value="DNA-bd_dom_put_sf"/>
</dbReference>
<dbReference type="GO" id="GO:0004826">
    <property type="term" value="F:phenylalanine-tRNA ligase activity"/>
    <property type="evidence" value="ECO:0007669"/>
    <property type="project" value="UniProtKB-UniRule"/>
</dbReference>
<dbReference type="Pfam" id="PF03483">
    <property type="entry name" value="B3_4"/>
    <property type="match status" value="1"/>
</dbReference>
<keyword evidence="5 16" id="KW-0820">tRNA-binding</keyword>
<dbReference type="CDD" id="cd02796">
    <property type="entry name" value="tRNA_bind_bactPheRS"/>
    <property type="match status" value="1"/>
</dbReference>
<dbReference type="GO" id="GO:0009328">
    <property type="term" value="C:phenylalanine-tRNA ligase complex"/>
    <property type="evidence" value="ECO:0007669"/>
    <property type="project" value="TreeGrafter"/>
</dbReference>
<dbReference type="Pfam" id="PF03484">
    <property type="entry name" value="B5"/>
    <property type="match status" value="1"/>
</dbReference>
<dbReference type="Proteomes" id="UP000676194">
    <property type="component" value="Chromosome"/>
</dbReference>
<evidence type="ECO:0000256" key="16">
    <source>
        <dbReference type="PROSITE-ProRule" id="PRU00209"/>
    </source>
</evidence>
<evidence type="ECO:0000256" key="13">
    <source>
        <dbReference type="ARBA" id="ARBA00023146"/>
    </source>
</evidence>
<dbReference type="InterPro" id="IPR045864">
    <property type="entry name" value="aa-tRNA-synth_II/BPL/LPL"/>
</dbReference>
<organism evidence="20 21">
    <name type="scientific">Telmatocola sphagniphila</name>
    <dbReference type="NCBI Taxonomy" id="1123043"/>
    <lineage>
        <taxon>Bacteria</taxon>
        <taxon>Pseudomonadati</taxon>
        <taxon>Planctomycetota</taxon>
        <taxon>Planctomycetia</taxon>
        <taxon>Gemmatales</taxon>
        <taxon>Gemmataceae</taxon>
    </lineage>
</organism>
<proteinExistence type="inferred from homology"/>
<dbReference type="GO" id="GO:0000287">
    <property type="term" value="F:magnesium ion binding"/>
    <property type="evidence" value="ECO:0007669"/>
    <property type="project" value="UniProtKB-UniRule"/>
</dbReference>
<name>A0A8E6B8D4_9BACT</name>
<dbReference type="SUPFAM" id="SSF50249">
    <property type="entry name" value="Nucleic acid-binding proteins"/>
    <property type="match status" value="1"/>
</dbReference>
<dbReference type="PANTHER" id="PTHR10947:SF0">
    <property type="entry name" value="PHENYLALANINE--TRNA LIGASE BETA SUBUNIT"/>
    <property type="match status" value="1"/>
</dbReference>
<evidence type="ECO:0000256" key="10">
    <source>
        <dbReference type="ARBA" id="ARBA00022842"/>
    </source>
</evidence>
<dbReference type="SMART" id="SM00873">
    <property type="entry name" value="B3_4"/>
    <property type="match status" value="1"/>
</dbReference>
<dbReference type="PROSITE" id="PS51447">
    <property type="entry name" value="FDX_ACB"/>
    <property type="match status" value="1"/>
</dbReference>
<dbReference type="InterPro" id="IPR002547">
    <property type="entry name" value="tRNA-bd_dom"/>
</dbReference>
<evidence type="ECO:0000256" key="7">
    <source>
        <dbReference type="ARBA" id="ARBA00022723"/>
    </source>
</evidence>
<comment type="cofactor">
    <cofactor evidence="15">
        <name>Mg(2+)</name>
        <dbReference type="ChEBI" id="CHEBI:18420"/>
    </cofactor>
    <text evidence="15">Binds 2 magnesium ions per tetramer.</text>
</comment>
<dbReference type="SUPFAM" id="SSF46955">
    <property type="entry name" value="Putative DNA-binding domain"/>
    <property type="match status" value="1"/>
</dbReference>
<dbReference type="EC" id="6.1.1.20" evidence="15"/>
<dbReference type="KEGG" id="tsph:KIH39_05525"/>
<dbReference type="InterPro" id="IPR005146">
    <property type="entry name" value="B3/B4_tRNA-bd"/>
</dbReference>
<evidence type="ECO:0000256" key="1">
    <source>
        <dbReference type="ARBA" id="ARBA00004496"/>
    </source>
</evidence>
<dbReference type="Pfam" id="PF17759">
    <property type="entry name" value="tRNA_synthFbeta"/>
    <property type="match status" value="1"/>
</dbReference>
<evidence type="ECO:0000313" key="21">
    <source>
        <dbReference type="Proteomes" id="UP000676194"/>
    </source>
</evidence>
<dbReference type="GO" id="GO:0000049">
    <property type="term" value="F:tRNA binding"/>
    <property type="evidence" value="ECO:0007669"/>
    <property type="project" value="UniProtKB-UniRule"/>
</dbReference>
<dbReference type="SUPFAM" id="SSF56037">
    <property type="entry name" value="PheT/TilS domain"/>
    <property type="match status" value="1"/>
</dbReference>
<dbReference type="SUPFAM" id="SSF54991">
    <property type="entry name" value="Anticodon-binding domain of PheRS"/>
    <property type="match status" value="1"/>
</dbReference>
<evidence type="ECO:0000256" key="8">
    <source>
        <dbReference type="ARBA" id="ARBA00022741"/>
    </source>
</evidence>
<dbReference type="InterPro" id="IPR004532">
    <property type="entry name" value="Phe-tRNA-ligase_IIc_bsu_bact"/>
</dbReference>
<protein>
    <recommendedName>
        <fullName evidence="15">Phenylalanine--tRNA ligase beta subunit</fullName>
        <ecNumber evidence="15">6.1.1.20</ecNumber>
    </recommendedName>
    <alternativeName>
        <fullName evidence="15">Phenylalanyl-tRNA synthetase beta subunit</fullName>
        <shortName evidence="15">PheRS</shortName>
    </alternativeName>
</protein>
<keyword evidence="10 15" id="KW-0460">Magnesium</keyword>
<evidence type="ECO:0000259" key="18">
    <source>
        <dbReference type="PROSITE" id="PS51447"/>
    </source>
</evidence>
<evidence type="ECO:0000256" key="14">
    <source>
        <dbReference type="ARBA" id="ARBA00049255"/>
    </source>
</evidence>
<feature type="domain" description="B5" evidence="19">
    <location>
        <begin position="433"/>
        <end position="509"/>
    </location>
</feature>